<dbReference type="Gene3D" id="1.20.120.550">
    <property type="entry name" value="Membrane associated eicosanoid/glutathione metabolism-like domain"/>
    <property type="match status" value="1"/>
</dbReference>
<dbReference type="Pfam" id="PF01124">
    <property type="entry name" value="MAPEG"/>
    <property type="match status" value="1"/>
</dbReference>
<name>A0ABX2EAP3_9BURK</name>
<evidence type="ECO:0000313" key="6">
    <source>
        <dbReference type="EMBL" id="NRF66154.1"/>
    </source>
</evidence>
<feature type="transmembrane region" description="Helical" evidence="5">
    <location>
        <begin position="87"/>
        <end position="108"/>
    </location>
</feature>
<dbReference type="RefSeq" id="WP_173120823.1">
    <property type="nucleotide sequence ID" value="NZ_JABRWJ010000001.1"/>
</dbReference>
<proteinExistence type="predicted"/>
<feature type="transmembrane region" description="Helical" evidence="5">
    <location>
        <begin position="62"/>
        <end position="80"/>
    </location>
</feature>
<evidence type="ECO:0000256" key="3">
    <source>
        <dbReference type="ARBA" id="ARBA00022989"/>
    </source>
</evidence>
<evidence type="ECO:0000256" key="5">
    <source>
        <dbReference type="SAM" id="Phobius"/>
    </source>
</evidence>
<organism evidence="6 7">
    <name type="scientific">Pseudaquabacterium terrae</name>
    <dbReference type="NCBI Taxonomy" id="2732868"/>
    <lineage>
        <taxon>Bacteria</taxon>
        <taxon>Pseudomonadati</taxon>
        <taxon>Pseudomonadota</taxon>
        <taxon>Betaproteobacteria</taxon>
        <taxon>Burkholderiales</taxon>
        <taxon>Sphaerotilaceae</taxon>
        <taxon>Pseudaquabacterium</taxon>
    </lineage>
</organism>
<sequence length="132" mass="14104">MSAALTYLVLSVALCWLMLIAASMVRSEGWTPRGLLKAFGNRDDLGEASALAGRMDRAAKNMLENLLLFGLLVLAAQAAGKGADPRVATGAMLFFWARLAYAPLYWAGVKFLRTAVWAIGVIGMLMIGVALV</sequence>
<accession>A0ABX2EAP3</accession>
<reference evidence="6 7" key="1">
    <citation type="submission" date="2020-05" db="EMBL/GenBank/DDBJ databases">
        <title>Aquincola sp. isolate from soil.</title>
        <authorList>
            <person name="Han J."/>
            <person name="Kim D.-U."/>
        </authorList>
    </citation>
    <scope>NUCLEOTIDE SEQUENCE [LARGE SCALE GENOMIC DNA]</scope>
    <source>
        <strain evidence="6 7">S2</strain>
    </source>
</reference>
<dbReference type="SUPFAM" id="SSF161084">
    <property type="entry name" value="MAPEG domain-like"/>
    <property type="match status" value="1"/>
</dbReference>
<evidence type="ECO:0000256" key="4">
    <source>
        <dbReference type="ARBA" id="ARBA00023136"/>
    </source>
</evidence>
<gene>
    <name evidence="6" type="ORF">HLB44_04085</name>
</gene>
<dbReference type="Proteomes" id="UP000737171">
    <property type="component" value="Unassembled WGS sequence"/>
</dbReference>
<keyword evidence="4 5" id="KW-0472">Membrane</keyword>
<dbReference type="PANTHER" id="PTHR35371:SF1">
    <property type="entry name" value="BLR7753 PROTEIN"/>
    <property type="match status" value="1"/>
</dbReference>
<evidence type="ECO:0000256" key="1">
    <source>
        <dbReference type="ARBA" id="ARBA00004370"/>
    </source>
</evidence>
<keyword evidence="3 5" id="KW-1133">Transmembrane helix</keyword>
<comment type="subcellular location">
    <subcellularLocation>
        <location evidence="1">Membrane</location>
    </subcellularLocation>
</comment>
<evidence type="ECO:0000313" key="7">
    <source>
        <dbReference type="Proteomes" id="UP000737171"/>
    </source>
</evidence>
<dbReference type="InterPro" id="IPR023352">
    <property type="entry name" value="MAPEG-like_dom_sf"/>
</dbReference>
<keyword evidence="7" id="KW-1185">Reference proteome</keyword>
<dbReference type="PANTHER" id="PTHR35371">
    <property type="entry name" value="INNER MEMBRANE PROTEIN"/>
    <property type="match status" value="1"/>
</dbReference>
<feature type="transmembrane region" description="Helical" evidence="5">
    <location>
        <begin position="114"/>
        <end position="131"/>
    </location>
</feature>
<comment type="caution">
    <text evidence="6">The sequence shown here is derived from an EMBL/GenBank/DDBJ whole genome shotgun (WGS) entry which is preliminary data.</text>
</comment>
<dbReference type="InterPro" id="IPR001129">
    <property type="entry name" value="Membr-assoc_MAPEG"/>
</dbReference>
<evidence type="ECO:0000256" key="2">
    <source>
        <dbReference type="ARBA" id="ARBA00022692"/>
    </source>
</evidence>
<protein>
    <submittedName>
        <fullName evidence="6">MAPEG family protein</fullName>
    </submittedName>
</protein>
<dbReference type="EMBL" id="JABRWJ010000001">
    <property type="protein sequence ID" value="NRF66154.1"/>
    <property type="molecule type" value="Genomic_DNA"/>
</dbReference>
<keyword evidence="2 5" id="KW-0812">Transmembrane</keyword>